<evidence type="ECO:0000313" key="14">
    <source>
        <dbReference type="Proteomes" id="UP001176961"/>
    </source>
</evidence>
<evidence type="ECO:0000313" key="13">
    <source>
        <dbReference type="EMBL" id="CAJ0601523.1"/>
    </source>
</evidence>
<dbReference type="PROSITE" id="PS00237">
    <property type="entry name" value="G_PROTEIN_RECEP_F1_1"/>
    <property type="match status" value="1"/>
</dbReference>
<dbReference type="InterPro" id="IPR000611">
    <property type="entry name" value="NPY_rcpt"/>
</dbReference>
<dbReference type="EMBL" id="CATQJL010000305">
    <property type="protein sequence ID" value="CAJ0601523.1"/>
    <property type="molecule type" value="Genomic_DNA"/>
</dbReference>
<comment type="caution">
    <text evidence="13">The sequence shown here is derived from an EMBL/GenBank/DDBJ whole genome shotgun (WGS) entry which is preliminary data.</text>
</comment>
<dbReference type="PRINTS" id="PR01012">
    <property type="entry name" value="NRPEPTIDEYR"/>
</dbReference>
<evidence type="ECO:0000256" key="2">
    <source>
        <dbReference type="ARBA" id="ARBA00010663"/>
    </source>
</evidence>
<evidence type="ECO:0000256" key="3">
    <source>
        <dbReference type="ARBA" id="ARBA00022692"/>
    </source>
</evidence>
<proteinExistence type="inferred from homology"/>
<feature type="transmembrane region" description="Helical" evidence="11">
    <location>
        <begin position="146"/>
        <end position="166"/>
    </location>
</feature>
<keyword evidence="4 11" id="KW-1133">Transmembrane helix</keyword>
<dbReference type="SMART" id="SM01381">
    <property type="entry name" value="7TM_GPCR_Srsx"/>
    <property type="match status" value="1"/>
</dbReference>
<dbReference type="CDD" id="cd15203">
    <property type="entry name" value="7tmA_NPYR-like"/>
    <property type="match status" value="1"/>
</dbReference>
<reference evidence="13" key="1">
    <citation type="submission" date="2023-07" db="EMBL/GenBank/DDBJ databases">
        <authorList>
            <consortium name="CYATHOMIX"/>
        </authorList>
    </citation>
    <scope>NUCLEOTIDE SEQUENCE</scope>
    <source>
        <strain evidence="13">N/A</strain>
    </source>
</reference>
<keyword evidence="3 9" id="KW-0812">Transmembrane</keyword>
<keyword evidence="5 9" id="KW-0297">G-protein coupled receptor</keyword>
<feature type="transmembrane region" description="Helical" evidence="11">
    <location>
        <begin position="356"/>
        <end position="380"/>
    </location>
</feature>
<evidence type="ECO:0000256" key="4">
    <source>
        <dbReference type="ARBA" id="ARBA00022989"/>
    </source>
</evidence>
<dbReference type="InterPro" id="IPR017452">
    <property type="entry name" value="GPCR_Rhodpsn_7TM"/>
</dbReference>
<keyword evidence="8 9" id="KW-0807">Transducer</keyword>
<dbReference type="GO" id="GO:0043005">
    <property type="term" value="C:neuron projection"/>
    <property type="evidence" value="ECO:0007669"/>
    <property type="project" value="TreeGrafter"/>
</dbReference>
<comment type="similarity">
    <text evidence="2 9">Belongs to the G-protein coupled receptor 1 family.</text>
</comment>
<feature type="transmembrane region" description="Helical" evidence="11">
    <location>
        <begin position="68"/>
        <end position="96"/>
    </location>
</feature>
<evidence type="ECO:0000256" key="1">
    <source>
        <dbReference type="ARBA" id="ARBA00004141"/>
    </source>
</evidence>
<accession>A0AA36H0R9</accession>
<feature type="transmembrane region" description="Helical" evidence="11">
    <location>
        <begin position="315"/>
        <end position="336"/>
    </location>
</feature>
<evidence type="ECO:0000259" key="12">
    <source>
        <dbReference type="PROSITE" id="PS50262"/>
    </source>
</evidence>
<dbReference type="PANTHER" id="PTHR24235:SF9">
    <property type="entry name" value="G-PROTEIN COUPLED RECEPTORS FAMILY 1 PROFILE DOMAIN-CONTAINING PROTEIN"/>
    <property type="match status" value="1"/>
</dbReference>
<evidence type="ECO:0000256" key="7">
    <source>
        <dbReference type="ARBA" id="ARBA00023170"/>
    </source>
</evidence>
<dbReference type="SUPFAM" id="SSF81321">
    <property type="entry name" value="Family A G protein-coupled receptor-like"/>
    <property type="match status" value="1"/>
</dbReference>
<dbReference type="PRINTS" id="PR00237">
    <property type="entry name" value="GPCRRHODOPSN"/>
</dbReference>
<name>A0AA36H0R9_CYLNA</name>
<evidence type="ECO:0000256" key="10">
    <source>
        <dbReference type="SAM" id="MobiDB-lite"/>
    </source>
</evidence>
<organism evidence="13 14">
    <name type="scientific">Cylicocyclus nassatus</name>
    <name type="common">Nematode worm</name>
    <dbReference type="NCBI Taxonomy" id="53992"/>
    <lineage>
        <taxon>Eukaryota</taxon>
        <taxon>Metazoa</taxon>
        <taxon>Ecdysozoa</taxon>
        <taxon>Nematoda</taxon>
        <taxon>Chromadorea</taxon>
        <taxon>Rhabditida</taxon>
        <taxon>Rhabditina</taxon>
        <taxon>Rhabditomorpha</taxon>
        <taxon>Strongyloidea</taxon>
        <taxon>Strongylidae</taxon>
        <taxon>Cylicocyclus</taxon>
    </lineage>
</organism>
<dbReference type="Pfam" id="PF00001">
    <property type="entry name" value="7tm_1"/>
    <property type="match status" value="1"/>
</dbReference>
<dbReference type="InterPro" id="IPR000276">
    <property type="entry name" value="GPCR_Rhodpsn"/>
</dbReference>
<keyword evidence="14" id="KW-1185">Reference proteome</keyword>
<dbReference type="GO" id="GO:0004983">
    <property type="term" value="F:neuropeptide Y receptor activity"/>
    <property type="evidence" value="ECO:0007669"/>
    <property type="project" value="InterPro"/>
</dbReference>
<dbReference type="GO" id="GO:0005886">
    <property type="term" value="C:plasma membrane"/>
    <property type="evidence" value="ECO:0007669"/>
    <property type="project" value="TreeGrafter"/>
</dbReference>
<dbReference type="Gene3D" id="1.20.1070.10">
    <property type="entry name" value="Rhodopsin 7-helix transmembrane proteins"/>
    <property type="match status" value="1"/>
</dbReference>
<evidence type="ECO:0000256" key="9">
    <source>
        <dbReference type="RuleBase" id="RU000688"/>
    </source>
</evidence>
<feature type="transmembrane region" description="Helical" evidence="11">
    <location>
        <begin position="187"/>
        <end position="205"/>
    </location>
</feature>
<protein>
    <recommendedName>
        <fullName evidence="12">G-protein coupled receptors family 1 profile domain-containing protein</fullName>
    </recommendedName>
</protein>
<feature type="transmembrane region" description="Helical" evidence="11">
    <location>
        <begin position="233"/>
        <end position="257"/>
    </location>
</feature>
<gene>
    <name evidence="13" type="ORF">CYNAS_LOCUS13506</name>
</gene>
<dbReference type="PROSITE" id="PS50262">
    <property type="entry name" value="G_PROTEIN_RECEP_F1_2"/>
    <property type="match status" value="1"/>
</dbReference>
<dbReference type="Proteomes" id="UP001176961">
    <property type="component" value="Unassembled WGS sequence"/>
</dbReference>
<dbReference type="AlphaFoldDB" id="A0AA36H0R9"/>
<evidence type="ECO:0000256" key="8">
    <source>
        <dbReference type="ARBA" id="ARBA00023224"/>
    </source>
</evidence>
<feature type="domain" description="G-protein coupled receptors family 1 profile" evidence="12">
    <location>
        <begin position="87"/>
        <end position="377"/>
    </location>
</feature>
<sequence length="423" mass="47782">MSRITSRLDAADIMELKNLLKQENGTRMLEELRRNLLELLKTKMGNESEELTCHRYVDDHPDLTNEPIVMVIFAILYIHIFVLGIVGNVAVLYLTLKNRHLQSVQNIFILNLAASDVLMCLTSLPITPITNVYKTWFFASPVCKLIPLAQGASIFVSTFSLSAIALDRYNLVVRPHRHPLNSRGASVVALLLWIISALVCMPYGWYMDVVQINGLCGEFCTERWPLPEVRKGYALMVLVMQFILPFATMAVCYYTIFARLRERAESKLKKLTERTQLLESATGSSSPLSKTENGGNSCSYEEKQRLTVLASQRRTTTILASMVLLFGFTWLPHNVYTLIIEYDEAIFHDGESDNTYIVSMIAHLISMTTNVANPILYAWLNPSFKEMLLTSIRGKVRAPTKSDGAKNTVIRVARSDPTQEKAF</sequence>
<keyword evidence="6 11" id="KW-0472">Membrane</keyword>
<dbReference type="PANTHER" id="PTHR24235">
    <property type="entry name" value="NEUROPEPTIDE Y RECEPTOR"/>
    <property type="match status" value="1"/>
</dbReference>
<comment type="subcellular location">
    <subcellularLocation>
        <location evidence="1">Membrane</location>
        <topology evidence="1">Multi-pass membrane protein</topology>
    </subcellularLocation>
</comment>
<evidence type="ECO:0000256" key="6">
    <source>
        <dbReference type="ARBA" id="ARBA00023136"/>
    </source>
</evidence>
<evidence type="ECO:0000256" key="5">
    <source>
        <dbReference type="ARBA" id="ARBA00023040"/>
    </source>
</evidence>
<evidence type="ECO:0000256" key="11">
    <source>
        <dbReference type="SAM" id="Phobius"/>
    </source>
</evidence>
<dbReference type="GO" id="GO:0042923">
    <property type="term" value="F:neuropeptide binding"/>
    <property type="evidence" value="ECO:0007669"/>
    <property type="project" value="TreeGrafter"/>
</dbReference>
<keyword evidence="7 9" id="KW-0675">Receptor</keyword>
<feature type="transmembrane region" description="Helical" evidence="11">
    <location>
        <begin position="108"/>
        <end position="126"/>
    </location>
</feature>
<feature type="region of interest" description="Disordered" evidence="10">
    <location>
        <begin position="279"/>
        <end position="298"/>
    </location>
</feature>